<feature type="compositionally biased region" description="Low complexity" evidence="1">
    <location>
        <begin position="307"/>
        <end position="330"/>
    </location>
</feature>
<dbReference type="Proteomes" id="UP000323386">
    <property type="component" value="Unassembled WGS sequence"/>
</dbReference>
<feature type="region of interest" description="Disordered" evidence="1">
    <location>
        <begin position="28"/>
        <end position="99"/>
    </location>
</feature>
<evidence type="ECO:0000256" key="1">
    <source>
        <dbReference type="SAM" id="MobiDB-lite"/>
    </source>
</evidence>
<evidence type="ECO:0000313" key="3">
    <source>
        <dbReference type="Proteomes" id="UP000323386"/>
    </source>
</evidence>
<name>A0A5C3F611_9BASI</name>
<reference evidence="2 3" key="1">
    <citation type="submission" date="2018-03" db="EMBL/GenBank/DDBJ databases">
        <authorList>
            <person name="Guldener U."/>
        </authorList>
    </citation>
    <scope>NUCLEOTIDE SEQUENCE [LARGE SCALE GENOMIC DNA]</scope>
    <source>
        <strain evidence="2 3">DAOM196992</strain>
    </source>
</reference>
<feature type="compositionally biased region" description="Basic and acidic residues" evidence="1">
    <location>
        <begin position="189"/>
        <end position="204"/>
    </location>
</feature>
<feature type="region of interest" description="Disordered" evidence="1">
    <location>
        <begin position="384"/>
        <end position="453"/>
    </location>
</feature>
<organism evidence="2 3">
    <name type="scientific">Pseudozyma flocculosa</name>
    <dbReference type="NCBI Taxonomy" id="84751"/>
    <lineage>
        <taxon>Eukaryota</taxon>
        <taxon>Fungi</taxon>
        <taxon>Dikarya</taxon>
        <taxon>Basidiomycota</taxon>
        <taxon>Ustilaginomycotina</taxon>
        <taxon>Ustilaginomycetes</taxon>
        <taxon>Ustilaginales</taxon>
        <taxon>Ustilaginaceae</taxon>
        <taxon>Pseudozyma</taxon>
    </lineage>
</organism>
<evidence type="ECO:0000313" key="2">
    <source>
        <dbReference type="EMBL" id="SPO39426.1"/>
    </source>
</evidence>
<protein>
    <submittedName>
        <fullName evidence="2">Uncharacterized protein</fullName>
    </submittedName>
</protein>
<dbReference type="EMBL" id="OOIP01000014">
    <property type="protein sequence ID" value="SPO39426.1"/>
    <property type="molecule type" value="Genomic_DNA"/>
</dbReference>
<proteinExistence type="predicted"/>
<dbReference type="AlphaFoldDB" id="A0A5C3F611"/>
<feature type="region of interest" description="Disordered" evidence="1">
    <location>
        <begin position="1"/>
        <end position="20"/>
    </location>
</feature>
<feature type="compositionally biased region" description="Low complexity" evidence="1">
    <location>
        <begin position="53"/>
        <end position="81"/>
    </location>
</feature>
<feature type="compositionally biased region" description="Basic and acidic residues" evidence="1">
    <location>
        <begin position="250"/>
        <end position="260"/>
    </location>
</feature>
<feature type="region of interest" description="Disordered" evidence="1">
    <location>
        <begin position="178"/>
        <end position="224"/>
    </location>
</feature>
<feature type="region of interest" description="Disordered" evidence="1">
    <location>
        <begin position="105"/>
        <end position="124"/>
    </location>
</feature>
<feature type="region of interest" description="Disordered" evidence="1">
    <location>
        <begin position="466"/>
        <end position="488"/>
    </location>
</feature>
<feature type="compositionally biased region" description="Basic and acidic residues" evidence="1">
    <location>
        <begin position="31"/>
        <end position="43"/>
    </location>
</feature>
<feature type="compositionally biased region" description="Polar residues" evidence="1">
    <location>
        <begin position="331"/>
        <end position="344"/>
    </location>
</feature>
<feature type="compositionally biased region" description="Low complexity" evidence="1">
    <location>
        <begin position="384"/>
        <end position="399"/>
    </location>
</feature>
<accession>A0A5C3F611</accession>
<gene>
    <name evidence="2" type="ORF">PSFLO_04907</name>
</gene>
<sequence length="488" mass="52742">MESKLPTLHPLPLFSSSHHAQGSNILAPSIEWKDFHPPPRREGASGTKRRRLSSSSSSSSASSSSSSSAESTSGPRQSNPPSSQPPPAPAAKRLTTKEARTIARVLPPFSLPSRHSLSRPSPADVENADKVVALLPALLPGRRGESEEDAEFLRRVILHARRGAEGRVVWPRWAFVAPQPRSGDTATGEGKKEEGEDWQMRSDRGMQMPPTTTGRRRSRRGEEDIKFPMPSFWVRKKKVSDGEEAVEVGEAGKQEAKQDEAQEDGELPAQHLDEGPDQQSVTLGQHVDDALTKEEEEEEPSDGRSQTVARPTVDTATRAVTTTTTIAAAASLSSVTPSTTTAVISSSTPPPPRPAEAGGGAGSTKVRSRLSRWFTSGRGIVESLLVSRSPSSPASSSRQQPKRRRVVDPQPPQRPRHEQASSALHHAHLEAGTSRGGALVRSNMRPRPARQSATLARSLVSLAYAQPFDSDKRIGRRSTRREGTAAKR</sequence>
<keyword evidence="3" id="KW-1185">Reference proteome</keyword>
<feature type="compositionally biased region" description="Low complexity" evidence="1">
    <location>
        <begin position="106"/>
        <end position="122"/>
    </location>
</feature>
<feature type="region of interest" description="Disordered" evidence="1">
    <location>
        <begin position="237"/>
        <end position="370"/>
    </location>
</feature>